<evidence type="ECO:0000256" key="1">
    <source>
        <dbReference type="SAM" id="MobiDB-lite"/>
    </source>
</evidence>
<keyword evidence="2" id="KW-0812">Transmembrane</keyword>
<feature type="region of interest" description="Disordered" evidence="1">
    <location>
        <begin position="95"/>
        <end position="140"/>
    </location>
</feature>
<keyword evidence="2" id="KW-1133">Transmembrane helix</keyword>
<name>A0A6M0JTK5_9GAMM</name>
<feature type="transmembrane region" description="Helical" evidence="2">
    <location>
        <begin position="174"/>
        <end position="191"/>
    </location>
</feature>
<sequence>MGSAPASAHKLKVFASAVGDQIQGGAYFAGGGKAGGASILIQDGGGRTLAELQPDANGRFTYFATEPGDHLVVAKAPDGHQATWRISAAELAPAFPTQADDETTRGQGRVSPGLEGRQPSQEAVGAASAAAQQTGHAAPSPQLPAAIELAVARQIRPLREQLAAAQDRARLTDILGGIGYIIGIMGLALWWKSRRAPRDTP</sequence>
<keyword evidence="2" id="KW-0472">Membrane</keyword>
<evidence type="ECO:0000313" key="3">
    <source>
        <dbReference type="EMBL" id="NEV60866.1"/>
    </source>
</evidence>
<gene>
    <name evidence="3" type="ORF">G3446_02965</name>
</gene>
<dbReference type="EMBL" id="JAAIJQ010000005">
    <property type="protein sequence ID" value="NEV60866.1"/>
    <property type="molecule type" value="Genomic_DNA"/>
</dbReference>
<protein>
    <recommendedName>
        <fullName evidence="5">Carboxypeptidase regulatory-like domain-containing protein</fullName>
    </recommendedName>
</protein>
<dbReference type="AlphaFoldDB" id="A0A6M0JTK5"/>
<evidence type="ECO:0000313" key="4">
    <source>
        <dbReference type="Proteomes" id="UP000483379"/>
    </source>
</evidence>
<organism evidence="3 4">
    <name type="scientific">Thiorhodococcus minor</name>
    <dbReference type="NCBI Taxonomy" id="57489"/>
    <lineage>
        <taxon>Bacteria</taxon>
        <taxon>Pseudomonadati</taxon>
        <taxon>Pseudomonadota</taxon>
        <taxon>Gammaproteobacteria</taxon>
        <taxon>Chromatiales</taxon>
        <taxon>Chromatiaceae</taxon>
        <taxon>Thiorhodococcus</taxon>
    </lineage>
</organism>
<proteinExistence type="predicted"/>
<comment type="caution">
    <text evidence="3">The sequence shown here is derived from an EMBL/GenBank/DDBJ whole genome shotgun (WGS) entry which is preliminary data.</text>
</comment>
<accession>A0A6M0JTK5</accession>
<dbReference type="Proteomes" id="UP000483379">
    <property type="component" value="Unassembled WGS sequence"/>
</dbReference>
<reference evidence="3 4" key="1">
    <citation type="submission" date="2020-02" db="EMBL/GenBank/DDBJ databases">
        <title>Genome sequences of Thiorhodococcus mannitoliphagus and Thiorhodococcus minor, purple sulfur photosynthetic bacteria in the gammaproteobacterial family, Chromatiaceae.</title>
        <authorList>
            <person name="Aviles F.A."/>
            <person name="Meyer T.E."/>
            <person name="Kyndt J.A."/>
        </authorList>
    </citation>
    <scope>NUCLEOTIDE SEQUENCE [LARGE SCALE GENOMIC DNA]</scope>
    <source>
        <strain evidence="3 4">DSM 11518</strain>
    </source>
</reference>
<keyword evidence="4" id="KW-1185">Reference proteome</keyword>
<feature type="compositionally biased region" description="Low complexity" evidence="1">
    <location>
        <begin position="123"/>
        <end position="138"/>
    </location>
</feature>
<evidence type="ECO:0008006" key="5">
    <source>
        <dbReference type="Google" id="ProtNLM"/>
    </source>
</evidence>
<evidence type="ECO:0000256" key="2">
    <source>
        <dbReference type="SAM" id="Phobius"/>
    </source>
</evidence>